<organism evidence="2 3">
    <name type="scientific">Albula glossodonta</name>
    <name type="common">roundjaw bonefish</name>
    <dbReference type="NCBI Taxonomy" id="121402"/>
    <lineage>
        <taxon>Eukaryota</taxon>
        <taxon>Metazoa</taxon>
        <taxon>Chordata</taxon>
        <taxon>Craniata</taxon>
        <taxon>Vertebrata</taxon>
        <taxon>Euteleostomi</taxon>
        <taxon>Actinopterygii</taxon>
        <taxon>Neopterygii</taxon>
        <taxon>Teleostei</taxon>
        <taxon>Albuliformes</taxon>
        <taxon>Albulidae</taxon>
        <taxon>Albula</taxon>
    </lineage>
</organism>
<sequence length="73" mass="8076">MTQDARLVVRMGTEGFFIRSSPPSRKPPFWPELTKKLHHPGSGSHALSCRSLEKASPDSTYRAGLRVDVAVQV</sequence>
<dbReference type="EMBL" id="JAFBMS010000024">
    <property type="protein sequence ID" value="KAG9343308.1"/>
    <property type="molecule type" value="Genomic_DNA"/>
</dbReference>
<keyword evidence="3" id="KW-1185">Reference proteome</keyword>
<dbReference type="Proteomes" id="UP000824540">
    <property type="component" value="Unassembled WGS sequence"/>
</dbReference>
<reference evidence="2" key="1">
    <citation type="thesis" date="2021" institute="BYU ScholarsArchive" country="Provo, UT, USA">
        <title>Applications of and Algorithms for Genome Assembly and Genomic Analyses with an Emphasis on Marine Teleosts.</title>
        <authorList>
            <person name="Pickett B.D."/>
        </authorList>
    </citation>
    <scope>NUCLEOTIDE SEQUENCE</scope>
    <source>
        <strain evidence="2">HI-2016</strain>
    </source>
</reference>
<comment type="caution">
    <text evidence="2">The sequence shown here is derived from an EMBL/GenBank/DDBJ whole genome shotgun (WGS) entry which is preliminary data.</text>
</comment>
<evidence type="ECO:0000313" key="2">
    <source>
        <dbReference type="EMBL" id="KAG9343308.1"/>
    </source>
</evidence>
<evidence type="ECO:0000256" key="1">
    <source>
        <dbReference type="SAM" id="MobiDB-lite"/>
    </source>
</evidence>
<dbReference type="AlphaFoldDB" id="A0A8T2P0Y5"/>
<evidence type="ECO:0000313" key="3">
    <source>
        <dbReference type="Proteomes" id="UP000824540"/>
    </source>
</evidence>
<accession>A0A8T2P0Y5</accession>
<feature type="region of interest" description="Disordered" evidence="1">
    <location>
        <begin position="36"/>
        <end position="56"/>
    </location>
</feature>
<protein>
    <submittedName>
        <fullName evidence="2">Uncharacterized protein</fullName>
    </submittedName>
</protein>
<name>A0A8T2P0Y5_9TELE</name>
<proteinExistence type="predicted"/>
<gene>
    <name evidence="2" type="ORF">JZ751_014289</name>
</gene>